<dbReference type="Gene3D" id="3.10.420.10">
    <property type="entry name" value="SecB-like"/>
    <property type="match status" value="1"/>
</dbReference>
<dbReference type="EMBL" id="VSSQ01003899">
    <property type="protein sequence ID" value="MPM22856.1"/>
    <property type="molecule type" value="Genomic_DNA"/>
</dbReference>
<proteinExistence type="predicted"/>
<reference evidence="1" key="1">
    <citation type="submission" date="2019-08" db="EMBL/GenBank/DDBJ databases">
        <authorList>
            <person name="Kucharzyk K."/>
            <person name="Murdoch R.W."/>
            <person name="Higgins S."/>
            <person name="Loffler F."/>
        </authorList>
    </citation>
    <scope>NUCLEOTIDE SEQUENCE</scope>
</reference>
<protein>
    <submittedName>
        <fullName evidence="1">Protein-export protein SecB</fullName>
    </submittedName>
</protein>
<dbReference type="GO" id="GO:0051082">
    <property type="term" value="F:unfolded protein binding"/>
    <property type="evidence" value="ECO:0007669"/>
    <property type="project" value="InterPro"/>
</dbReference>
<name>A0A644Y2X1_9ZZZZ</name>
<dbReference type="PANTHER" id="PTHR36918">
    <property type="match status" value="1"/>
</dbReference>
<dbReference type="GO" id="GO:0015031">
    <property type="term" value="P:protein transport"/>
    <property type="evidence" value="ECO:0007669"/>
    <property type="project" value="InterPro"/>
</dbReference>
<dbReference type="SUPFAM" id="SSF54611">
    <property type="entry name" value="SecB-like"/>
    <property type="match status" value="1"/>
</dbReference>
<dbReference type="PANTHER" id="PTHR36918:SF1">
    <property type="entry name" value="PROTEIN-EXPORT PROTEIN SECB"/>
    <property type="match status" value="1"/>
</dbReference>
<dbReference type="InterPro" id="IPR035958">
    <property type="entry name" value="SecB-like_sf"/>
</dbReference>
<organism evidence="1">
    <name type="scientific">bioreactor metagenome</name>
    <dbReference type="NCBI Taxonomy" id="1076179"/>
    <lineage>
        <taxon>unclassified sequences</taxon>
        <taxon>metagenomes</taxon>
        <taxon>ecological metagenomes</taxon>
    </lineage>
</organism>
<dbReference type="InterPro" id="IPR003708">
    <property type="entry name" value="SecB"/>
</dbReference>
<dbReference type="Pfam" id="PF02556">
    <property type="entry name" value="SecB"/>
    <property type="match status" value="1"/>
</dbReference>
<evidence type="ECO:0000313" key="1">
    <source>
        <dbReference type="EMBL" id="MPM22856.1"/>
    </source>
</evidence>
<dbReference type="AlphaFoldDB" id="A0A644Y2X1"/>
<comment type="caution">
    <text evidence="1">The sequence shown here is derived from an EMBL/GenBank/DDBJ whole genome shotgun (WGS) entry which is preliminary data.</text>
</comment>
<accession>A0A644Y2X1</accession>
<dbReference type="GO" id="GO:0051262">
    <property type="term" value="P:protein tetramerization"/>
    <property type="evidence" value="ECO:0007669"/>
    <property type="project" value="InterPro"/>
</dbReference>
<gene>
    <name evidence="1" type="primary">secB_3</name>
    <name evidence="1" type="ORF">SDC9_69315</name>
</gene>
<sequence length="143" mass="16091">MNVVQSAVEFRGYRVLETYFSLTDVVVEPGKEFNLTPTFSRVIIQKGEGRYTLTLGVKIGSQDNEEKLPFVIEVKIEGEFLLQGIENADAIMKVNATAIMFPYIRSTVSLITALMNIDPIVLPTINLAQMFENEIKNSEDIEK</sequence>